<keyword evidence="2" id="KW-1185">Reference proteome</keyword>
<accession>A0A6G7PZ87</accession>
<dbReference type="EMBL" id="CP048877">
    <property type="protein sequence ID" value="QIJ72758.1"/>
    <property type="molecule type" value="Genomic_DNA"/>
</dbReference>
<dbReference type="Gene3D" id="1.20.120.1490">
    <property type="match status" value="1"/>
</dbReference>
<dbReference type="KEGG" id="tav:G4V39_10920"/>
<dbReference type="Proteomes" id="UP000502179">
    <property type="component" value="Chromosome"/>
</dbReference>
<proteinExistence type="predicted"/>
<protein>
    <submittedName>
        <fullName evidence="1">Uncharacterized protein</fullName>
    </submittedName>
</protein>
<evidence type="ECO:0000313" key="2">
    <source>
        <dbReference type="Proteomes" id="UP000502179"/>
    </source>
</evidence>
<sequence length="171" mass="19361">MRRLLMVIVLTLALVVAGSHFAPATAAKKHPQKLCLVGKCWENIDVEALGETGCPAPGLILYNVIKELNSYLAAKDFLKLSKKQYEALKNIRFEFQTLLMEKRARLQLLSLDLISSMAQPDVTPDKINKTVNELQDTCRGLLIRSLEYVRQAREVLTEEQLSKARRLTPRL</sequence>
<organism evidence="1 2">
    <name type="scientific">Thermosulfuriphilus ammonigenes</name>
    <dbReference type="NCBI Taxonomy" id="1936021"/>
    <lineage>
        <taxon>Bacteria</taxon>
        <taxon>Pseudomonadati</taxon>
        <taxon>Thermodesulfobacteriota</taxon>
        <taxon>Thermodesulfobacteria</taxon>
        <taxon>Thermodesulfobacteriales</taxon>
        <taxon>Thermodesulfobacteriaceae</taxon>
        <taxon>Thermosulfuriphilus</taxon>
    </lineage>
</organism>
<reference evidence="1 2" key="1">
    <citation type="submission" date="2020-02" db="EMBL/GenBank/DDBJ databases">
        <title>Genome analysis of Thermosulfuriphilus ammonigenes ST65T, an anaerobic thermophilic chemolithoautotrophic bacterium isolated from a deep-sea hydrothermal vent.</title>
        <authorList>
            <person name="Slobodkina G."/>
            <person name="Allioux M."/>
            <person name="Merkel A."/>
            <person name="Alain K."/>
            <person name="Jebbar M."/>
            <person name="Slobodkin A."/>
        </authorList>
    </citation>
    <scope>NUCLEOTIDE SEQUENCE [LARGE SCALE GENOMIC DNA]</scope>
    <source>
        <strain evidence="1 2">ST65</strain>
    </source>
</reference>
<gene>
    <name evidence="1" type="ORF">G4V39_10920</name>
</gene>
<dbReference type="RefSeq" id="WP_166032973.1">
    <property type="nucleotide sequence ID" value="NZ_CP048877.1"/>
</dbReference>
<name>A0A6G7PZ87_9BACT</name>
<evidence type="ECO:0000313" key="1">
    <source>
        <dbReference type="EMBL" id="QIJ72758.1"/>
    </source>
</evidence>
<dbReference type="AlphaFoldDB" id="A0A6G7PZ87"/>